<protein>
    <recommendedName>
        <fullName evidence="2">Cell envelope-related transcriptional attenuator domain-containing protein</fullName>
    </recommendedName>
</protein>
<organism evidence="3">
    <name type="scientific">marine sediment metagenome</name>
    <dbReference type="NCBI Taxonomy" id="412755"/>
    <lineage>
        <taxon>unclassified sequences</taxon>
        <taxon>metagenomes</taxon>
        <taxon>ecological metagenomes</taxon>
    </lineage>
</organism>
<keyword evidence="1" id="KW-1133">Transmembrane helix</keyword>
<dbReference type="InterPro" id="IPR004474">
    <property type="entry name" value="LytR_CpsA_psr"/>
</dbReference>
<dbReference type="Pfam" id="PF03816">
    <property type="entry name" value="LytR_cpsA_psr"/>
    <property type="match status" value="1"/>
</dbReference>
<dbReference type="NCBIfam" id="TIGR00350">
    <property type="entry name" value="lytR_cpsA_psr"/>
    <property type="match status" value="1"/>
</dbReference>
<evidence type="ECO:0000256" key="1">
    <source>
        <dbReference type="SAM" id="Phobius"/>
    </source>
</evidence>
<accession>A0A0F9I4Y8</accession>
<dbReference type="EMBL" id="LAZR01013302">
    <property type="protein sequence ID" value="KKM22592.1"/>
    <property type="molecule type" value="Genomic_DNA"/>
</dbReference>
<sequence length="303" mass="33647">MLQNLQNIGRAKIIASSLLALVIVSLAGGYAYLKYIEGKLNKTFLPSLTRYVAGEPVNILLLGSDSRGEKNARSDTIIVLRYDPEKERAYLVSIPRDSRVYIQGYGNRKINAATALGGPNLAVKTVKNLTKLEIHHYVQIDFSGFKNLVDALGGIEINVPKAINSNARGYQMKIRKGPQKMNGTQALNYVRFRHDARGDLGRIERQQVFFKALSNKLFSLGSLPKAPYLISVFADNVETDMGGGQLLSYARRIKALEEKNIMMTTVPGTPKYMYGASYVIIDKDGMKQLFKDIKAGKRVKAPE</sequence>
<dbReference type="AlphaFoldDB" id="A0A0F9I4Y8"/>
<comment type="caution">
    <text evidence="3">The sequence shown here is derived from an EMBL/GenBank/DDBJ whole genome shotgun (WGS) entry which is preliminary data.</text>
</comment>
<gene>
    <name evidence="3" type="ORF">LCGC14_1623720</name>
</gene>
<name>A0A0F9I4Y8_9ZZZZ</name>
<dbReference type="Gene3D" id="3.40.630.190">
    <property type="entry name" value="LCP protein"/>
    <property type="match status" value="1"/>
</dbReference>
<keyword evidence="1" id="KW-0472">Membrane</keyword>
<evidence type="ECO:0000259" key="2">
    <source>
        <dbReference type="Pfam" id="PF03816"/>
    </source>
</evidence>
<dbReference type="PANTHER" id="PTHR33392">
    <property type="entry name" value="POLYISOPRENYL-TEICHOIC ACID--PEPTIDOGLYCAN TEICHOIC ACID TRANSFERASE TAGU"/>
    <property type="match status" value="1"/>
</dbReference>
<evidence type="ECO:0000313" key="3">
    <source>
        <dbReference type="EMBL" id="KKM22592.1"/>
    </source>
</evidence>
<dbReference type="InterPro" id="IPR050922">
    <property type="entry name" value="LytR/CpsA/Psr_CW_biosynth"/>
</dbReference>
<dbReference type="PANTHER" id="PTHR33392:SF6">
    <property type="entry name" value="POLYISOPRENYL-TEICHOIC ACID--PEPTIDOGLYCAN TEICHOIC ACID TRANSFERASE TAGU"/>
    <property type="match status" value="1"/>
</dbReference>
<feature type="domain" description="Cell envelope-related transcriptional attenuator" evidence="2">
    <location>
        <begin position="73"/>
        <end position="217"/>
    </location>
</feature>
<keyword evidence="1" id="KW-0812">Transmembrane</keyword>
<reference evidence="3" key="1">
    <citation type="journal article" date="2015" name="Nature">
        <title>Complex archaea that bridge the gap between prokaryotes and eukaryotes.</title>
        <authorList>
            <person name="Spang A."/>
            <person name="Saw J.H."/>
            <person name="Jorgensen S.L."/>
            <person name="Zaremba-Niedzwiedzka K."/>
            <person name="Martijn J."/>
            <person name="Lind A.E."/>
            <person name="van Eijk R."/>
            <person name="Schleper C."/>
            <person name="Guy L."/>
            <person name="Ettema T.J."/>
        </authorList>
    </citation>
    <scope>NUCLEOTIDE SEQUENCE</scope>
</reference>
<feature type="transmembrane region" description="Helical" evidence="1">
    <location>
        <begin position="12"/>
        <end position="33"/>
    </location>
</feature>
<proteinExistence type="predicted"/>